<sequence length="347" mass="40095">MPFIIIGIIIALVLIFGGKAIAKKAGALAKKIIKIVVLGYAYMFYMSLVVGWFADTSVFLMLLFCVLPVAVWFIRRKLTFGSRVNKQITNYINFVLNEDTTGKTILLSDFLALDTTKKLMNERKQVDDKPVSQYISQQFDQIFYSTLRSRIQEDKIDQNERIYFYWEYYKFLDYLECCNVELADYIDKVSAVDMSYIYVSGLAFFSSKILDKITESFLPFVESVPELKDAPFSTYTLKNKAYQVGFLDPYIKESTLQAFDDDPDLYKDDFSDLYHNILDFEIGNCIEQKEIVHSTMHAQEDDDDEEYFELNHASPDGIEEYGSEIEAHRIAMEDDEDDLDMLEGCAA</sequence>
<feature type="transmembrane region" description="Helical" evidence="1">
    <location>
        <begin position="6"/>
        <end position="22"/>
    </location>
</feature>
<feature type="transmembrane region" description="Helical" evidence="1">
    <location>
        <begin position="58"/>
        <end position="74"/>
    </location>
</feature>
<dbReference type="EMBL" id="AWVF01000297">
    <property type="protein sequence ID" value="ERJ92205.1"/>
    <property type="molecule type" value="Genomic_DNA"/>
</dbReference>
<dbReference type="STRING" id="411473.RUMCAL_02485"/>
<keyword evidence="1" id="KW-0472">Membrane</keyword>
<proteinExistence type="predicted"/>
<evidence type="ECO:0000256" key="1">
    <source>
        <dbReference type="SAM" id="Phobius"/>
    </source>
</evidence>
<name>U2KJH5_9FIRM</name>
<keyword evidence="3" id="KW-1185">Reference proteome</keyword>
<keyword evidence="1" id="KW-0812">Transmembrane</keyword>
<organism evidence="2 3">
    <name type="scientific">Ruminococcus callidus ATCC 27760</name>
    <dbReference type="NCBI Taxonomy" id="411473"/>
    <lineage>
        <taxon>Bacteria</taxon>
        <taxon>Bacillati</taxon>
        <taxon>Bacillota</taxon>
        <taxon>Clostridia</taxon>
        <taxon>Eubacteriales</taxon>
        <taxon>Oscillospiraceae</taxon>
        <taxon>Ruminococcus</taxon>
    </lineage>
</organism>
<accession>U2KJH5</accession>
<keyword evidence="1" id="KW-1133">Transmembrane helix</keyword>
<dbReference type="HOGENOM" id="CLU_798971_0_0_9"/>
<feature type="transmembrane region" description="Helical" evidence="1">
    <location>
        <begin position="34"/>
        <end position="52"/>
    </location>
</feature>
<gene>
    <name evidence="2" type="ORF">RUMCAL_02485</name>
</gene>
<reference evidence="2 3" key="1">
    <citation type="submission" date="2013-07" db="EMBL/GenBank/DDBJ databases">
        <authorList>
            <person name="Weinstock G."/>
            <person name="Sodergren E."/>
            <person name="Wylie T."/>
            <person name="Fulton L."/>
            <person name="Fulton R."/>
            <person name="Fronick C."/>
            <person name="O'Laughlin M."/>
            <person name="Godfrey J."/>
            <person name="Miner T."/>
            <person name="Herter B."/>
            <person name="Appelbaum E."/>
            <person name="Cordes M."/>
            <person name="Lek S."/>
            <person name="Wollam A."/>
            <person name="Pepin K.H."/>
            <person name="Palsikar V.B."/>
            <person name="Mitreva M."/>
            <person name="Wilson R.K."/>
        </authorList>
    </citation>
    <scope>NUCLEOTIDE SEQUENCE [LARGE SCALE GENOMIC DNA]</scope>
    <source>
        <strain evidence="2 3">ATCC 27760</strain>
    </source>
</reference>
<evidence type="ECO:0000313" key="3">
    <source>
        <dbReference type="Proteomes" id="UP000016662"/>
    </source>
</evidence>
<dbReference type="AlphaFoldDB" id="U2KJH5"/>
<evidence type="ECO:0000313" key="2">
    <source>
        <dbReference type="EMBL" id="ERJ92205.1"/>
    </source>
</evidence>
<dbReference type="RefSeq" id="WP_021680652.1">
    <property type="nucleotide sequence ID" value="NZ_KI260296.1"/>
</dbReference>
<protein>
    <submittedName>
        <fullName evidence="2">Uncharacterized protein</fullName>
    </submittedName>
</protein>
<dbReference type="PATRIC" id="fig|411473.3.peg.2078"/>
<comment type="caution">
    <text evidence="2">The sequence shown here is derived from an EMBL/GenBank/DDBJ whole genome shotgun (WGS) entry which is preliminary data.</text>
</comment>
<dbReference type="Proteomes" id="UP000016662">
    <property type="component" value="Unassembled WGS sequence"/>
</dbReference>